<organism evidence="9 10">
    <name type="scientific">Pseudomonas syringae pv. theae</name>
    <dbReference type="NCBI Taxonomy" id="103985"/>
    <lineage>
        <taxon>Bacteria</taxon>
        <taxon>Pseudomonadati</taxon>
        <taxon>Pseudomonadota</taxon>
        <taxon>Gammaproteobacteria</taxon>
        <taxon>Pseudomonadales</taxon>
        <taxon>Pseudomonadaceae</taxon>
        <taxon>Pseudomonas</taxon>
        <taxon>Pseudomonas syringae</taxon>
    </lineage>
</organism>
<evidence type="ECO:0000256" key="2">
    <source>
        <dbReference type="ARBA" id="ARBA00022695"/>
    </source>
</evidence>
<keyword evidence="4" id="KW-0067">ATP-binding</keyword>
<dbReference type="Proteomes" id="UP000282636">
    <property type="component" value="Unassembled WGS sequence"/>
</dbReference>
<dbReference type="AlphaFoldDB" id="A0A0Q0DXW8"/>
<proteinExistence type="predicted"/>
<gene>
    <name evidence="9" type="ORF">ALP44_100505</name>
</gene>
<dbReference type="Pfam" id="PF02661">
    <property type="entry name" value="Fic"/>
    <property type="match status" value="1"/>
</dbReference>
<dbReference type="GO" id="GO:0005524">
    <property type="term" value="F:ATP binding"/>
    <property type="evidence" value="ECO:0007669"/>
    <property type="project" value="UniProtKB-KW"/>
</dbReference>
<dbReference type="GO" id="GO:0070733">
    <property type="term" value="F:AMPylase activity"/>
    <property type="evidence" value="ECO:0007669"/>
    <property type="project" value="UniProtKB-EC"/>
</dbReference>
<dbReference type="EMBL" id="RBTL01000139">
    <property type="protein sequence ID" value="RMT69020.1"/>
    <property type="molecule type" value="Genomic_DNA"/>
</dbReference>
<reference evidence="9 10" key="1">
    <citation type="submission" date="2018-08" db="EMBL/GenBank/DDBJ databases">
        <title>Recombination of ecologically and evolutionarily significant loci maintains genetic cohesion in the Pseudomonas syringae species complex.</title>
        <authorList>
            <person name="Dillon M."/>
            <person name="Thakur S."/>
            <person name="Almeida R.N.D."/>
            <person name="Weir B.S."/>
            <person name="Guttman D.S."/>
        </authorList>
    </citation>
    <scope>NUCLEOTIDE SEQUENCE [LARGE SCALE GENOMIC DNA]</scope>
    <source>
        <strain evidence="9 10">ICMP 3934</strain>
    </source>
</reference>
<sequence length="194" mass="22669">MDRYDASHDCYCYPTSSVLRNRLNIQDMDDLEAAEREITASTVTRVHYTAPPYSLENMKQLHRQLFSDLYEWAGEIRTVDISKGGTRFCTCARIEAEALKIFTKLQEVDWLRKQDKDSFCGLLAEYYCELNMIHPFREGNGRVQRIFFEHLALSAGYELDWENISQEEWIQANIDGVDVNYGPMKKIFNRIVTS</sequence>
<dbReference type="NCBIfam" id="NF007672">
    <property type="entry name" value="PRK10347.1"/>
    <property type="match status" value="1"/>
</dbReference>
<dbReference type="Gene3D" id="1.10.3290.10">
    <property type="entry name" value="Fido-like domain"/>
    <property type="match status" value="1"/>
</dbReference>
<comment type="catalytic activity">
    <reaction evidence="6">
        <text>L-threonyl-[protein] + ATP = 3-O-(5'-adenylyl)-L-threonyl-[protein] + diphosphate</text>
        <dbReference type="Rhea" id="RHEA:54292"/>
        <dbReference type="Rhea" id="RHEA-COMP:11060"/>
        <dbReference type="Rhea" id="RHEA-COMP:13847"/>
        <dbReference type="ChEBI" id="CHEBI:30013"/>
        <dbReference type="ChEBI" id="CHEBI:30616"/>
        <dbReference type="ChEBI" id="CHEBI:33019"/>
        <dbReference type="ChEBI" id="CHEBI:138113"/>
        <dbReference type="EC" id="2.7.7.108"/>
    </reaction>
</comment>
<evidence type="ECO:0000256" key="6">
    <source>
        <dbReference type="ARBA" id="ARBA00047939"/>
    </source>
</evidence>
<name>A0A0Q0DXW8_PSESX</name>
<dbReference type="EC" id="2.7.7.108" evidence="5"/>
<keyword evidence="3" id="KW-0547">Nucleotide-binding</keyword>
<keyword evidence="1" id="KW-0808">Transferase</keyword>
<evidence type="ECO:0000256" key="3">
    <source>
        <dbReference type="ARBA" id="ARBA00022741"/>
    </source>
</evidence>
<comment type="caution">
    <text evidence="9">The sequence shown here is derived from an EMBL/GenBank/DDBJ whole genome shotgun (WGS) entry which is preliminary data.</text>
</comment>
<dbReference type="PROSITE" id="PS51459">
    <property type="entry name" value="FIDO"/>
    <property type="match status" value="1"/>
</dbReference>
<dbReference type="GO" id="GO:0051302">
    <property type="term" value="P:regulation of cell division"/>
    <property type="evidence" value="ECO:0007669"/>
    <property type="project" value="TreeGrafter"/>
</dbReference>
<protein>
    <recommendedName>
        <fullName evidence="5">protein adenylyltransferase</fullName>
        <ecNumber evidence="5">2.7.7.108</ecNumber>
    </recommendedName>
</protein>
<evidence type="ECO:0000313" key="10">
    <source>
        <dbReference type="Proteomes" id="UP000282636"/>
    </source>
</evidence>
<dbReference type="RefSeq" id="WP_020326379.1">
    <property type="nucleotide sequence ID" value="NZ_BQUM01000002.1"/>
</dbReference>
<dbReference type="InterPro" id="IPR036597">
    <property type="entry name" value="Fido-like_dom_sf"/>
</dbReference>
<evidence type="ECO:0000256" key="1">
    <source>
        <dbReference type="ARBA" id="ARBA00022679"/>
    </source>
</evidence>
<evidence type="ECO:0000256" key="5">
    <source>
        <dbReference type="ARBA" id="ARBA00034531"/>
    </source>
</evidence>
<keyword evidence="2" id="KW-0548">Nucleotidyltransferase</keyword>
<feature type="domain" description="Fido" evidence="8">
    <location>
        <begin position="53"/>
        <end position="193"/>
    </location>
</feature>
<dbReference type="InterPro" id="IPR003812">
    <property type="entry name" value="Fido"/>
</dbReference>
<accession>A0A0Q0DXW8</accession>
<evidence type="ECO:0000259" key="8">
    <source>
        <dbReference type="PROSITE" id="PS51459"/>
    </source>
</evidence>
<evidence type="ECO:0000256" key="4">
    <source>
        <dbReference type="ARBA" id="ARBA00022840"/>
    </source>
</evidence>
<dbReference type="PANTHER" id="PTHR39560:SF1">
    <property type="entry name" value="PROTEIN ADENYLYLTRANSFERASE FIC-RELATED"/>
    <property type="match status" value="1"/>
</dbReference>
<comment type="catalytic activity">
    <reaction evidence="7">
        <text>L-tyrosyl-[protein] + ATP = O-(5'-adenylyl)-L-tyrosyl-[protein] + diphosphate</text>
        <dbReference type="Rhea" id="RHEA:54288"/>
        <dbReference type="Rhea" id="RHEA-COMP:10136"/>
        <dbReference type="Rhea" id="RHEA-COMP:13846"/>
        <dbReference type="ChEBI" id="CHEBI:30616"/>
        <dbReference type="ChEBI" id="CHEBI:33019"/>
        <dbReference type="ChEBI" id="CHEBI:46858"/>
        <dbReference type="ChEBI" id="CHEBI:83624"/>
        <dbReference type="EC" id="2.7.7.108"/>
    </reaction>
</comment>
<dbReference type="PANTHER" id="PTHR39560">
    <property type="entry name" value="PROTEIN ADENYLYLTRANSFERASE FIC-RELATED"/>
    <property type="match status" value="1"/>
</dbReference>
<evidence type="ECO:0000313" key="9">
    <source>
        <dbReference type="EMBL" id="RMT69020.1"/>
    </source>
</evidence>
<evidence type="ECO:0000256" key="7">
    <source>
        <dbReference type="ARBA" id="ARBA00048696"/>
    </source>
</evidence>
<dbReference type="SUPFAM" id="SSF140931">
    <property type="entry name" value="Fic-like"/>
    <property type="match status" value="1"/>
</dbReference>